<reference evidence="5" key="1">
    <citation type="journal article" date="2020" name="Genome Biol.">
        <title>Gamete binning: chromosome-level and haplotype-resolved genome assembly enabled by high-throughput single-cell sequencing of gamete genomes.</title>
        <authorList>
            <person name="Campoy J.A."/>
            <person name="Sun H."/>
            <person name="Goel M."/>
            <person name="Jiao W.-B."/>
            <person name="Folz-Donahue K."/>
            <person name="Wang N."/>
            <person name="Rubio M."/>
            <person name="Liu C."/>
            <person name="Kukat C."/>
            <person name="Ruiz D."/>
            <person name="Huettel B."/>
            <person name="Schneeberger K."/>
        </authorList>
    </citation>
    <scope>NUCLEOTIDE SEQUENCE [LARGE SCALE GENOMIC DNA]</scope>
    <source>
        <strain evidence="5">cv. Rojo Pasion</strain>
    </source>
</reference>
<sequence length="235" mass="26288">MRGLDWQMLVDAISVWIARGCWFKDSLYIRTETMVTEFSLRFALTSAEQEEPKAKLFNGYFLALAKATGITNPKHIPILKQDFWVQVKGLPFGYITRTVGKIIDDALGGYMSLVLRLNGEPIEIDVRYENLPTACYRYGIIGHTELSCLMLNGHEYPRLTGRQFGFPSSSGWSRPALKEDASSSAMVEDSGSTKSSMPNQLATNALQNLEGFQTEEALALTQPFPRPSPKISRPK</sequence>
<evidence type="ECO:0000313" key="3">
    <source>
        <dbReference type="EMBL" id="CAB4312948.1"/>
    </source>
</evidence>
<organism evidence="2 4">
    <name type="scientific">Prunus armeniaca</name>
    <name type="common">Apricot</name>
    <name type="synonym">Armeniaca vulgaris</name>
    <dbReference type="NCBI Taxonomy" id="36596"/>
    <lineage>
        <taxon>Eukaryota</taxon>
        <taxon>Viridiplantae</taxon>
        <taxon>Streptophyta</taxon>
        <taxon>Embryophyta</taxon>
        <taxon>Tracheophyta</taxon>
        <taxon>Spermatophyta</taxon>
        <taxon>Magnoliopsida</taxon>
        <taxon>eudicotyledons</taxon>
        <taxon>Gunneridae</taxon>
        <taxon>Pentapetalae</taxon>
        <taxon>rosids</taxon>
        <taxon>fabids</taxon>
        <taxon>Rosales</taxon>
        <taxon>Rosaceae</taxon>
        <taxon>Amygdaloideae</taxon>
        <taxon>Amygdaleae</taxon>
        <taxon>Prunus</taxon>
    </lineage>
</organism>
<evidence type="ECO:0000313" key="4">
    <source>
        <dbReference type="Proteomes" id="UP000507222"/>
    </source>
</evidence>
<evidence type="ECO:0000256" key="1">
    <source>
        <dbReference type="SAM" id="MobiDB-lite"/>
    </source>
</evidence>
<name>A0A6J5V0T9_PRUAR</name>
<gene>
    <name evidence="2" type="ORF">CURHAP_LOCUS36039</name>
    <name evidence="3" type="ORF">ORAREDHAP_LOCUS35650</name>
</gene>
<feature type="region of interest" description="Disordered" evidence="1">
    <location>
        <begin position="175"/>
        <end position="199"/>
    </location>
</feature>
<dbReference type="EMBL" id="CAEKDK010000006">
    <property type="protein sequence ID" value="CAB4282536.1"/>
    <property type="molecule type" value="Genomic_DNA"/>
</dbReference>
<dbReference type="EMBL" id="CAEKKB010000006">
    <property type="protein sequence ID" value="CAB4312948.1"/>
    <property type="molecule type" value="Genomic_DNA"/>
</dbReference>
<feature type="compositionally biased region" description="Polar residues" evidence="1">
    <location>
        <begin position="182"/>
        <end position="199"/>
    </location>
</feature>
<proteinExistence type="predicted"/>
<evidence type="ECO:0000313" key="2">
    <source>
        <dbReference type="EMBL" id="CAB4282536.1"/>
    </source>
</evidence>
<dbReference type="OrthoDB" id="1750606at2759"/>
<reference evidence="2 4" key="2">
    <citation type="submission" date="2020-05" db="EMBL/GenBank/DDBJ databases">
        <authorList>
            <person name="Campoy J."/>
            <person name="Schneeberger K."/>
            <person name="Spophaly S."/>
        </authorList>
    </citation>
    <scope>NUCLEOTIDE SEQUENCE [LARGE SCALE GENOMIC DNA]</scope>
    <source>
        <strain evidence="2">PruArmRojPasFocal</strain>
    </source>
</reference>
<evidence type="ECO:0000313" key="5">
    <source>
        <dbReference type="Proteomes" id="UP000507245"/>
    </source>
</evidence>
<dbReference type="Proteomes" id="UP000507222">
    <property type="component" value="Unassembled WGS sequence"/>
</dbReference>
<keyword evidence="5" id="KW-1185">Reference proteome</keyword>
<dbReference type="AlphaFoldDB" id="A0A6J5V0T9"/>
<protein>
    <submittedName>
        <fullName evidence="2">Uncharacterized protein</fullName>
    </submittedName>
</protein>
<dbReference type="Proteomes" id="UP000507245">
    <property type="component" value="Unassembled WGS sequence"/>
</dbReference>
<accession>A0A6J5V0T9</accession>